<feature type="region of interest" description="Disordered" evidence="8">
    <location>
        <begin position="320"/>
        <end position="406"/>
    </location>
</feature>
<dbReference type="Gene3D" id="3.30.200.20">
    <property type="entry name" value="Phosphorylase Kinase, domain 1"/>
    <property type="match status" value="1"/>
</dbReference>
<protein>
    <recommendedName>
        <fullName evidence="1">non-specific serine/threonine protein kinase</fullName>
        <ecNumber evidence="1">2.7.11.1</ecNumber>
    </recommendedName>
</protein>
<evidence type="ECO:0000313" key="10">
    <source>
        <dbReference type="EMBL" id="REK88903.1"/>
    </source>
</evidence>
<sequence length="572" mass="58395">MNGPGRGFTGQGWAVAGTRSAGAHLGKLLEPLVHTSGGFVAAQTQPGRVIGGRYRLESVLGGGGFGRVWKARDETLDVGVAVKEVWLPPATSEEEHAQRLQRAEREARNAARLRSHPHIVAVHDVVIEDQAPWIVMELVEGANLAEKVSQDGPMPVTAVALVAKGLLDGLGAAHEAGIVHRDVKPANVMVTRGGRVLLADFGIAVQQGDTSLTASGGLIGSLEYMPPERFNGVDSGGAGDLYSLGVTLYQALEGVSPFHRETPTETLTAVLLGEVPVPRDAGKLGALITRLLDKDPGNRPTAAEALAVIDTLVLSPVPDVPGAAAGPDSAPAPKPLPDASQARAGLDAVPAPEAPGGAEVGAEPVQAPAPPPAPGGSEALTERVPPLPPTLEAQPPAGTIRPTTGPGAVRPARPLVLVGAAVVAAVAVAVGIAVATSGGEDASPNAGSPRTPAGSTAPAAEQSDDTGPKTPAGCEDQATIGEKWNRIVASDHFGNGTAPIEDLLGQIQDAQRADIAKADRSAVKTALQKDIDVAAKALDALRDKDDSAFNKSLMDRPRVGLDILDACIPVQS</sequence>
<dbReference type="SUPFAM" id="SSF56112">
    <property type="entry name" value="Protein kinase-like (PK-like)"/>
    <property type="match status" value="1"/>
</dbReference>
<keyword evidence="4 7" id="KW-0547">Nucleotide-binding</keyword>
<dbReference type="InterPro" id="IPR011009">
    <property type="entry name" value="Kinase-like_dom_sf"/>
</dbReference>
<feature type="region of interest" description="Disordered" evidence="8">
    <location>
        <begin position="437"/>
        <end position="476"/>
    </location>
</feature>
<dbReference type="PANTHER" id="PTHR43289">
    <property type="entry name" value="MITOGEN-ACTIVATED PROTEIN KINASE KINASE KINASE 20-RELATED"/>
    <property type="match status" value="1"/>
</dbReference>
<dbReference type="EC" id="2.7.11.1" evidence="1"/>
<evidence type="ECO:0000313" key="11">
    <source>
        <dbReference type="Proteomes" id="UP000262477"/>
    </source>
</evidence>
<dbReference type="PROSITE" id="PS00108">
    <property type="entry name" value="PROTEIN_KINASE_ST"/>
    <property type="match status" value="1"/>
</dbReference>
<evidence type="ECO:0000256" key="1">
    <source>
        <dbReference type="ARBA" id="ARBA00012513"/>
    </source>
</evidence>
<gene>
    <name evidence="10" type="ORF">DY245_18725</name>
</gene>
<keyword evidence="6 7" id="KW-0067">ATP-binding</keyword>
<keyword evidence="3" id="KW-0808">Transferase</keyword>
<dbReference type="SMART" id="SM00220">
    <property type="entry name" value="S_TKc"/>
    <property type="match status" value="1"/>
</dbReference>
<dbReference type="GO" id="GO:0004674">
    <property type="term" value="F:protein serine/threonine kinase activity"/>
    <property type="evidence" value="ECO:0007669"/>
    <property type="project" value="UniProtKB-KW"/>
</dbReference>
<dbReference type="EMBL" id="QUAC01000145">
    <property type="protein sequence ID" value="REK88903.1"/>
    <property type="molecule type" value="Genomic_DNA"/>
</dbReference>
<dbReference type="OrthoDB" id="9762169at2"/>
<keyword evidence="2 10" id="KW-0723">Serine/threonine-protein kinase</keyword>
<feature type="compositionally biased region" description="Low complexity" evidence="8">
    <location>
        <begin position="348"/>
        <end position="366"/>
    </location>
</feature>
<dbReference type="Pfam" id="PF00069">
    <property type="entry name" value="Pkinase"/>
    <property type="match status" value="1"/>
</dbReference>
<evidence type="ECO:0000256" key="4">
    <source>
        <dbReference type="ARBA" id="ARBA00022741"/>
    </source>
</evidence>
<evidence type="ECO:0000256" key="7">
    <source>
        <dbReference type="PROSITE-ProRule" id="PRU10141"/>
    </source>
</evidence>
<evidence type="ECO:0000256" key="6">
    <source>
        <dbReference type="ARBA" id="ARBA00022840"/>
    </source>
</evidence>
<evidence type="ECO:0000259" key="9">
    <source>
        <dbReference type="PROSITE" id="PS50011"/>
    </source>
</evidence>
<dbReference type="Gene3D" id="1.10.510.10">
    <property type="entry name" value="Transferase(Phosphotransferase) domain 1"/>
    <property type="match status" value="1"/>
</dbReference>
<evidence type="ECO:0000256" key="5">
    <source>
        <dbReference type="ARBA" id="ARBA00022777"/>
    </source>
</evidence>
<comment type="caution">
    <text evidence="10">The sequence shown here is derived from an EMBL/GenBank/DDBJ whole genome shotgun (WGS) entry which is preliminary data.</text>
</comment>
<dbReference type="Proteomes" id="UP000262477">
    <property type="component" value="Unassembled WGS sequence"/>
</dbReference>
<evidence type="ECO:0000256" key="8">
    <source>
        <dbReference type="SAM" id="MobiDB-lite"/>
    </source>
</evidence>
<keyword evidence="5 10" id="KW-0418">Kinase</keyword>
<dbReference type="GO" id="GO:0005524">
    <property type="term" value="F:ATP binding"/>
    <property type="evidence" value="ECO:0007669"/>
    <property type="project" value="UniProtKB-UniRule"/>
</dbReference>
<dbReference type="PANTHER" id="PTHR43289:SF6">
    <property type="entry name" value="SERINE_THREONINE-PROTEIN KINASE NEKL-3"/>
    <property type="match status" value="1"/>
</dbReference>
<proteinExistence type="predicted"/>
<keyword evidence="11" id="KW-1185">Reference proteome</keyword>
<dbReference type="InterPro" id="IPR017441">
    <property type="entry name" value="Protein_kinase_ATP_BS"/>
</dbReference>
<reference evidence="10 11" key="1">
    <citation type="submission" date="2018-08" db="EMBL/GenBank/DDBJ databases">
        <title>Streptomyces NEAU-D10 sp. nov., a novel Actinomycete isolated from soil.</title>
        <authorList>
            <person name="Jin L."/>
        </authorList>
    </citation>
    <scope>NUCLEOTIDE SEQUENCE [LARGE SCALE GENOMIC DNA]</scope>
    <source>
        <strain evidence="10 11">NEAU-D10</strain>
    </source>
</reference>
<dbReference type="PROSITE" id="PS00107">
    <property type="entry name" value="PROTEIN_KINASE_ATP"/>
    <property type="match status" value="1"/>
</dbReference>
<dbReference type="InterPro" id="IPR000719">
    <property type="entry name" value="Prot_kinase_dom"/>
</dbReference>
<dbReference type="CDD" id="cd14014">
    <property type="entry name" value="STKc_PknB_like"/>
    <property type="match status" value="1"/>
</dbReference>
<organism evidence="10 11">
    <name type="scientific">Streptomyces inhibens</name>
    <dbReference type="NCBI Taxonomy" id="2293571"/>
    <lineage>
        <taxon>Bacteria</taxon>
        <taxon>Bacillati</taxon>
        <taxon>Actinomycetota</taxon>
        <taxon>Actinomycetes</taxon>
        <taxon>Kitasatosporales</taxon>
        <taxon>Streptomycetaceae</taxon>
        <taxon>Streptomyces</taxon>
    </lineage>
</organism>
<feature type="compositionally biased region" description="Low complexity" evidence="8">
    <location>
        <begin position="320"/>
        <end position="329"/>
    </location>
</feature>
<evidence type="ECO:0000256" key="3">
    <source>
        <dbReference type="ARBA" id="ARBA00022679"/>
    </source>
</evidence>
<evidence type="ECO:0000256" key="2">
    <source>
        <dbReference type="ARBA" id="ARBA00022527"/>
    </source>
</evidence>
<dbReference type="InterPro" id="IPR008271">
    <property type="entry name" value="Ser/Thr_kinase_AS"/>
</dbReference>
<feature type="binding site" evidence="7">
    <location>
        <position position="83"/>
    </location>
    <ligand>
        <name>ATP</name>
        <dbReference type="ChEBI" id="CHEBI:30616"/>
    </ligand>
</feature>
<dbReference type="PROSITE" id="PS50011">
    <property type="entry name" value="PROTEIN_KINASE_DOM"/>
    <property type="match status" value="1"/>
</dbReference>
<feature type="domain" description="Protein kinase" evidence="9">
    <location>
        <begin position="54"/>
        <end position="313"/>
    </location>
</feature>
<accession>A0A371Q3J5</accession>
<dbReference type="AlphaFoldDB" id="A0A371Q3J5"/>
<name>A0A371Q3J5_STRIH</name>